<comment type="similarity">
    <text evidence="2">Belongs to the CDP-glycerol glycerophosphotransferase family.</text>
</comment>
<evidence type="ECO:0000256" key="5">
    <source>
        <dbReference type="ARBA" id="ARBA00022944"/>
    </source>
</evidence>
<evidence type="ECO:0000313" key="8">
    <source>
        <dbReference type="EMBL" id="AYW50619.1"/>
    </source>
</evidence>
<reference evidence="8 9" key="1">
    <citation type="journal article" date="2012" name="Int. J. Syst. Evol. Microbiol.">
        <title>Characterization of Tetragenococcus strains from sugar thick juice reveals a novel species, Tetragenococcus osmophilus sp. nov., and divides Tetragenococcus halophilus into two subspecies, T. halophilus subsp. halophilus subsp. nov. and T. halophilus subsp. flandriensis subsp. nov.</title>
        <authorList>
            <person name="Juste A."/>
            <person name="Van Trappen S."/>
            <person name="Verreth C."/>
            <person name="Cleenwerck I."/>
            <person name="De Vos P."/>
            <person name="Lievens B."/>
            <person name="Willems K.A."/>
        </authorList>
    </citation>
    <scope>NUCLEOTIDE SEQUENCE [LARGE SCALE GENOMIC DNA]</scope>
    <source>
        <strain evidence="8 9">LMG 26042</strain>
    </source>
</reference>
<evidence type="ECO:0000256" key="4">
    <source>
        <dbReference type="ARBA" id="ARBA00022679"/>
    </source>
</evidence>
<dbReference type="InterPro" id="IPR051612">
    <property type="entry name" value="Teichoic_Acid_Biosynth"/>
</dbReference>
<sequence length="584" mass="68273">MEFNSLTLKRKVNQSMDLAIEFAQSFERNDILNQTIFYECRDGKSMTDSPYAIFKYLVTNPHYKDYIHIWSVDESAYGWDTIMQKYADNENVKFVKRNTTEYLFYLTSSKFLFTNSTFQSYFIPKKEQVCINTWHGIPIKKMGYDIQRGNPAGLQNVVRNFFFSNILVSPDKHMTNMYKHSFKLDGAYTGKIAETGYPRIDLTNLGYKETIIQELLSENVQIEEDKKIILYCPTWKETNVNNPSQELQQIIQESQYIRDEVHEEYNLLVKVHPFIYAAAQNHSELKQYLIPDYFDANEVMSCVDVLITDYSSIFFDFLKTKKPIIFYCWDKEIYESDRGLYISEDRLPGPIVKTVAEVVAQVKDIEKVNKDYQDNYQKMLEDYLPYEDGHSTQRLVDYVLGNNYDITTGCLVDCKDLAKQTVLLYVGGMKNNGITSSVVNLLKNMDYTKYDVTCFTGYPRTKQAISNILSVPDEVRFIYKPGYAILNPTESKNLRKFNKLSNQKNQKSIPWQGLQREADRIFSNRTFDIAIDFSGYSFFWAKYIIASNSNKKICFLHSDMLADKNREVNGKKIHEKNLLSLFYN</sequence>
<evidence type="ECO:0000256" key="3">
    <source>
        <dbReference type="ARBA" id="ARBA00022475"/>
    </source>
</evidence>
<dbReference type="PANTHER" id="PTHR37316:SF3">
    <property type="entry name" value="TEICHOIC ACID GLYCEROL-PHOSPHATE TRANSFERASE"/>
    <property type="match status" value="1"/>
</dbReference>
<dbReference type="GO" id="GO:0047355">
    <property type="term" value="F:CDP-glycerol glycerophosphotransferase activity"/>
    <property type="evidence" value="ECO:0007669"/>
    <property type="project" value="InterPro"/>
</dbReference>
<dbReference type="Pfam" id="PF04464">
    <property type="entry name" value="Glyphos_transf"/>
    <property type="match status" value="1"/>
</dbReference>
<keyword evidence="6" id="KW-0472">Membrane</keyword>
<dbReference type="InterPro" id="IPR043149">
    <property type="entry name" value="TagF_N"/>
</dbReference>
<evidence type="ECO:0000256" key="6">
    <source>
        <dbReference type="ARBA" id="ARBA00023136"/>
    </source>
</evidence>
<dbReference type="GO" id="GO:0005886">
    <property type="term" value="C:plasma membrane"/>
    <property type="evidence" value="ECO:0007669"/>
    <property type="project" value="UniProtKB-SubCell"/>
</dbReference>
<protein>
    <recommendedName>
        <fullName evidence="10">Teichoic acid biosynthesis protein</fullName>
    </recommendedName>
</protein>
<feature type="coiled-coil region" evidence="7">
    <location>
        <begin position="355"/>
        <end position="382"/>
    </location>
</feature>
<evidence type="ECO:0000313" key="9">
    <source>
        <dbReference type="Proteomes" id="UP000280475"/>
    </source>
</evidence>
<organism evidence="8 9">
    <name type="scientific">Tetragenococcus halophilus</name>
    <name type="common">Pediococcus halophilus</name>
    <dbReference type="NCBI Taxonomy" id="51669"/>
    <lineage>
        <taxon>Bacteria</taxon>
        <taxon>Bacillati</taxon>
        <taxon>Bacillota</taxon>
        <taxon>Bacilli</taxon>
        <taxon>Lactobacillales</taxon>
        <taxon>Enterococcaceae</taxon>
        <taxon>Tetragenococcus</taxon>
    </lineage>
</organism>
<dbReference type="InterPro" id="IPR007554">
    <property type="entry name" value="Glycerophosphate_synth"/>
</dbReference>
<keyword evidence="5" id="KW-0777">Teichoic acid biosynthesis</keyword>
<name>A0A3G5FJZ1_TETHA</name>
<dbReference type="PANTHER" id="PTHR37316">
    <property type="entry name" value="TEICHOIC ACID GLYCEROL-PHOSPHATE PRIMASE"/>
    <property type="match status" value="1"/>
</dbReference>
<evidence type="ECO:0000256" key="2">
    <source>
        <dbReference type="ARBA" id="ARBA00010488"/>
    </source>
</evidence>
<dbReference type="InterPro" id="IPR043148">
    <property type="entry name" value="TagF_C"/>
</dbReference>
<keyword evidence="4" id="KW-0808">Transferase</keyword>
<comment type="subcellular location">
    <subcellularLocation>
        <location evidence="1">Cell membrane</location>
        <topology evidence="1">Peripheral membrane protein</topology>
    </subcellularLocation>
</comment>
<dbReference type="GO" id="GO:0019350">
    <property type="term" value="P:teichoic acid biosynthetic process"/>
    <property type="evidence" value="ECO:0007669"/>
    <property type="project" value="UniProtKB-KW"/>
</dbReference>
<evidence type="ECO:0008006" key="10">
    <source>
        <dbReference type="Google" id="ProtNLM"/>
    </source>
</evidence>
<keyword evidence="3" id="KW-1003">Cell membrane</keyword>
<dbReference type="Gene3D" id="3.40.50.11820">
    <property type="match status" value="1"/>
</dbReference>
<keyword evidence="7" id="KW-0175">Coiled coil</keyword>
<dbReference type="AlphaFoldDB" id="A0A3G5FJZ1"/>
<evidence type="ECO:0000256" key="7">
    <source>
        <dbReference type="SAM" id="Coils"/>
    </source>
</evidence>
<gene>
    <name evidence="8" type="ORF">C7H83_09175</name>
</gene>
<accession>A0A3G5FJZ1</accession>
<dbReference type="Proteomes" id="UP000280475">
    <property type="component" value="Chromosome"/>
</dbReference>
<dbReference type="EMBL" id="CP027768">
    <property type="protein sequence ID" value="AYW50619.1"/>
    <property type="molecule type" value="Genomic_DNA"/>
</dbReference>
<dbReference type="Gene3D" id="3.40.50.12580">
    <property type="match status" value="1"/>
</dbReference>
<proteinExistence type="inferred from homology"/>
<dbReference type="SUPFAM" id="SSF53756">
    <property type="entry name" value="UDP-Glycosyltransferase/glycogen phosphorylase"/>
    <property type="match status" value="1"/>
</dbReference>
<evidence type="ECO:0000256" key="1">
    <source>
        <dbReference type="ARBA" id="ARBA00004202"/>
    </source>
</evidence>